<dbReference type="RefSeq" id="WP_145239508.1">
    <property type="nucleotide sequence ID" value="NZ_CP036273.1"/>
</dbReference>
<dbReference type="KEGG" id="uli:ETAA1_29580"/>
<feature type="transmembrane region" description="Helical" evidence="9">
    <location>
        <begin position="86"/>
        <end position="110"/>
    </location>
</feature>
<dbReference type="SUPFAM" id="SSF160240">
    <property type="entry name" value="Cation efflux protein cytoplasmic domain-like"/>
    <property type="match status" value="1"/>
</dbReference>
<dbReference type="Gene3D" id="1.20.1510.10">
    <property type="entry name" value="Cation efflux protein transmembrane domain"/>
    <property type="match status" value="1"/>
</dbReference>
<dbReference type="InterPro" id="IPR058533">
    <property type="entry name" value="Cation_efflux_TM"/>
</dbReference>
<dbReference type="PANTHER" id="PTHR11562">
    <property type="entry name" value="CATION EFFLUX PROTEIN/ ZINC TRANSPORTER"/>
    <property type="match status" value="1"/>
</dbReference>
<evidence type="ECO:0000256" key="3">
    <source>
        <dbReference type="ARBA" id="ARBA00022448"/>
    </source>
</evidence>
<accession>A0A517XU11</accession>
<evidence type="ECO:0000259" key="11">
    <source>
        <dbReference type="Pfam" id="PF16916"/>
    </source>
</evidence>
<evidence type="ECO:0000256" key="6">
    <source>
        <dbReference type="ARBA" id="ARBA00022989"/>
    </source>
</evidence>
<dbReference type="Proteomes" id="UP000319576">
    <property type="component" value="Chromosome"/>
</dbReference>
<gene>
    <name evidence="12" type="primary">czcD</name>
    <name evidence="12" type="ORF">ETAA1_29580</name>
</gene>
<dbReference type="InterPro" id="IPR050681">
    <property type="entry name" value="CDF/SLC30A"/>
</dbReference>
<feature type="transmembrane region" description="Helical" evidence="9">
    <location>
        <begin position="158"/>
        <end position="181"/>
    </location>
</feature>
<evidence type="ECO:0000256" key="7">
    <source>
        <dbReference type="ARBA" id="ARBA00023065"/>
    </source>
</evidence>
<keyword evidence="3" id="KW-0813">Transport</keyword>
<dbReference type="InterPro" id="IPR036837">
    <property type="entry name" value="Cation_efflux_CTD_sf"/>
</dbReference>
<evidence type="ECO:0000256" key="4">
    <source>
        <dbReference type="ARBA" id="ARBA00022692"/>
    </source>
</evidence>
<dbReference type="InterPro" id="IPR027469">
    <property type="entry name" value="Cation_efflux_TMD_sf"/>
</dbReference>
<reference evidence="12 13" key="1">
    <citation type="submission" date="2019-02" db="EMBL/GenBank/DDBJ databases">
        <title>Deep-cultivation of Planctomycetes and their phenomic and genomic characterization uncovers novel biology.</title>
        <authorList>
            <person name="Wiegand S."/>
            <person name="Jogler M."/>
            <person name="Boedeker C."/>
            <person name="Pinto D."/>
            <person name="Vollmers J."/>
            <person name="Rivas-Marin E."/>
            <person name="Kohn T."/>
            <person name="Peeters S.H."/>
            <person name="Heuer A."/>
            <person name="Rast P."/>
            <person name="Oberbeckmann S."/>
            <person name="Bunk B."/>
            <person name="Jeske O."/>
            <person name="Meyerdierks A."/>
            <person name="Storesund J.E."/>
            <person name="Kallscheuer N."/>
            <person name="Luecker S."/>
            <person name="Lage O.M."/>
            <person name="Pohl T."/>
            <person name="Merkel B.J."/>
            <person name="Hornburger P."/>
            <person name="Mueller R.-W."/>
            <person name="Bruemmer F."/>
            <person name="Labrenz M."/>
            <person name="Spormann A.M."/>
            <person name="Op den Camp H."/>
            <person name="Overmann J."/>
            <person name="Amann R."/>
            <person name="Jetten M.S.M."/>
            <person name="Mascher T."/>
            <person name="Medema M.H."/>
            <person name="Devos D.P."/>
            <person name="Kaster A.-K."/>
            <person name="Ovreas L."/>
            <person name="Rohde M."/>
            <person name="Galperin M.Y."/>
            <person name="Jogler C."/>
        </authorList>
    </citation>
    <scope>NUCLEOTIDE SEQUENCE [LARGE SCALE GENOMIC DNA]</scope>
    <source>
        <strain evidence="12 13">ETA_A1</strain>
    </source>
</reference>
<sequence length="324" mass="33640">MNAPPHDHGRAHGHPAADATGRVFLVAVALNLGFVAVEVAAGLYANSLALLADAGHNFGDVIGLVLSWVALVLARRRPSERLTYGLRGSTILAALGNAMLLLVAVGGIVWEAVCRLGEPVAVGGPTMIGVAAAGVLINGATALMLMRGRQADLNVRGAYLHMVADAGVSVGVVLAGVGMWWTGWAWLDPAIGLVIGLVILAGTWGLLKESVLLSLHAVPAGIAPGEVSAFLRGLPEVRDVHDLHVWGMSTTEVALTVHLVTPRGHPGDAFLDRLAGELAHRFGIAHATVQIELGDPEAVCRLAPRTVVSPADATRDVPHSPRQP</sequence>
<name>A0A517XU11_9BACT</name>
<evidence type="ECO:0000313" key="12">
    <source>
        <dbReference type="EMBL" id="QDU20995.1"/>
    </source>
</evidence>
<dbReference type="GO" id="GO:0005886">
    <property type="term" value="C:plasma membrane"/>
    <property type="evidence" value="ECO:0007669"/>
    <property type="project" value="TreeGrafter"/>
</dbReference>
<dbReference type="Pfam" id="PF16916">
    <property type="entry name" value="ZT_dimer"/>
    <property type="match status" value="1"/>
</dbReference>
<evidence type="ECO:0000256" key="5">
    <source>
        <dbReference type="ARBA" id="ARBA00022906"/>
    </source>
</evidence>
<evidence type="ECO:0000313" key="13">
    <source>
        <dbReference type="Proteomes" id="UP000319576"/>
    </source>
</evidence>
<feature type="domain" description="Cation efflux protein cytoplasmic" evidence="11">
    <location>
        <begin position="226"/>
        <end position="292"/>
    </location>
</feature>
<keyword evidence="4 9" id="KW-0812">Transmembrane</keyword>
<keyword evidence="13" id="KW-1185">Reference proteome</keyword>
<feature type="transmembrane region" description="Helical" evidence="9">
    <location>
        <begin position="57"/>
        <end position="74"/>
    </location>
</feature>
<organism evidence="12 13">
    <name type="scientific">Urbifossiella limnaea</name>
    <dbReference type="NCBI Taxonomy" id="2528023"/>
    <lineage>
        <taxon>Bacteria</taxon>
        <taxon>Pseudomonadati</taxon>
        <taxon>Planctomycetota</taxon>
        <taxon>Planctomycetia</taxon>
        <taxon>Gemmatales</taxon>
        <taxon>Gemmataceae</taxon>
        <taxon>Urbifossiella</taxon>
    </lineage>
</organism>
<dbReference type="OrthoDB" id="9809646at2"/>
<dbReference type="AlphaFoldDB" id="A0A517XU11"/>
<evidence type="ECO:0000256" key="8">
    <source>
        <dbReference type="ARBA" id="ARBA00023136"/>
    </source>
</evidence>
<dbReference type="NCBIfam" id="TIGR01297">
    <property type="entry name" value="CDF"/>
    <property type="match status" value="1"/>
</dbReference>
<evidence type="ECO:0000256" key="1">
    <source>
        <dbReference type="ARBA" id="ARBA00004141"/>
    </source>
</evidence>
<dbReference type="SUPFAM" id="SSF161111">
    <property type="entry name" value="Cation efflux protein transmembrane domain-like"/>
    <property type="match status" value="1"/>
</dbReference>
<dbReference type="EMBL" id="CP036273">
    <property type="protein sequence ID" value="QDU20995.1"/>
    <property type="molecule type" value="Genomic_DNA"/>
</dbReference>
<feature type="transmembrane region" description="Helical" evidence="9">
    <location>
        <begin position="122"/>
        <end position="146"/>
    </location>
</feature>
<comment type="similarity">
    <text evidence="2">Belongs to the cation diffusion facilitator (CDF) transporter (TC 2.A.4) family. SLC30A subfamily.</text>
</comment>
<evidence type="ECO:0000256" key="2">
    <source>
        <dbReference type="ARBA" id="ARBA00008873"/>
    </source>
</evidence>
<keyword evidence="5" id="KW-0864">Zinc transport</keyword>
<feature type="transmembrane region" description="Helical" evidence="9">
    <location>
        <begin position="23"/>
        <end position="45"/>
    </location>
</feature>
<dbReference type="Pfam" id="PF01545">
    <property type="entry name" value="Cation_efflux"/>
    <property type="match status" value="1"/>
</dbReference>
<feature type="domain" description="Cation efflux protein transmembrane" evidence="10">
    <location>
        <begin position="25"/>
        <end position="212"/>
    </location>
</feature>
<keyword evidence="6 9" id="KW-1133">Transmembrane helix</keyword>
<dbReference type="InterPro" id="IPR027470">
    <property type="entry name" value="Cation_efflux_CTD"/>
</dbReference>
<keyword evidence="8 9" id="KW-0472">Membrane</keyword>
<protein>
    <submittedName>
        <fullName evidence="12">Cadmium, cobalt and zinc/H(+)-K(+) antiporter</fullName>
    </submittedName>
</protein>
<feature type="transmembrane region" description="Helical" evidence="9">
    <location>
        <begin position="187"/>
        <end position="207"/>
    </location>
</feature>
<evidence type="ECO:0000259" key="10">
    <source>
        <dbReference type="Pfam" id="PF01545"/>
    </source>
</evidence>
<comment type="subcellular location">
    <subcellularLocation>
        <location evidence="1">Membrane</location>
        <topology evidence="1">Multi-pass membrane protein</topology>
    </subcellularLocation>
</comment>
<keyword evidence="5" id="KW-0862">Zinc</keyword>
<dbReference type="InterPro" id="IPR002524">
    <property type="entry name" value="Cation_efflux"/>
</dbReference>
<dbReference type="PANTHER" id="PTHR11562:SF17">
    <property type="entry name" value="RE54080P-RELATED"/>
    <property type="match status" value="1"/>
</dbReference>
<proteinExistence type="inferred from homology"/>
<dbReference type="GO" id="GO:0005385">
    <property type="term" value="F:zinc ion transmembrane transporter activity"/>
    <property type="evidence" value="ECO:0007669"/>
    <property type="project" value="TreeGrafter"/>
</dbReference>
<evidence type="ECO:0000256" key="9">
    <source>
        <dbReference type="SAM" id="Phobius"/>
    </source>
</evidence>
<keyword evidence="7" id="KW-0406">Ion transport</keyword>